<sequence length="100" mass="11361">MEDVKTPSAPSEQLTELALRIRTAAQQAAGDVVELLALLRLLEELHRDICDNQFQAVLPTNRQALYKLLREIERNGGWPYIPRKKLEAFLAAMDETPDEC</sequence>
<gene>
    <name evidence="1" type="ORF">BRW62_11835</name>
</gene>
<dbReference type="KEGG" id="slw:BRW62_11835"/>
<reference evidence="2" key="2">
    <citation type="journal article" date="2022" name="Front. Microbiol.">
        <title>Comparative Genomic Analysis Revealed Distinct Molecular Components and Organization of CO2-Concentrating Mechanism in Thermophilic Cyanobacteria.</title>
        <authorList>
            <person name="Tang J."/>
            <person name="Zhou H."/>
            <person name="Yao D."/>
            <person name="Riaz S."/>
            <person name="You D."/>
            <person name="Klepacz-Smolka A."/>
            <person name="Daroch M."/>
        </authorList>
    </citation>
    <scope>NUCLEOTIDE SEQUENCE [LARGE SCALE GENOMIC DNA]</scope>
    <source>
        <strain evidence="2">PCC 6715</strain>
    </source>
</reference>
<organism evidence="1 2">
    <name type="scientific">Parathermosynechococcus lividus PCC 6715</name>
    <dbReference type="NCBI Taxonomy" id="1917166"/>
    <lineage>
        <taxon>Bacteria</taxon>
        <taxon>Bacillati</taxon>
        <taxon>Cyanobacteriota</taxon>
        <taxon>Cyanophyceae</taxon>
        <taxon>Acaryochloridales</taxon>
        <taxon>Thermosynechococcaceae</taxon>
        <taxon>Parathermosynechococcus</taxon>
    </lineage>
</organism>
<reference evidence="1 2" key="1">
    <citation type="submission" date="2016-11" db="EMBL/GenBank/DDBJ databases">
        <title>Complete genome sequence of thermophilic cyanobacteria strain Synechococcus sp. PCC6715.</title>
        <authorList>
            <person name="Tang J."/>
            <person name="Daroch M."/>
            <person name="Liang Y."/>
            <person name="Jiang D."/>
            <person name="Shah M."/>
        </authorList>
    </citation>
    <scope>NUCLEOTIDE SEQUENCE [LARGE SCALE GENOMIC DNA]</scope>
    <source>
        <strain evidence="1 2">PCC 6715</strain>
    </source>
</reference>
<dbReference type="EMBL" id="CP018092">
    <property type="protein sequence ID" value="ATS19304.1"/>
    <property type="molecule type" value="Genomic_DNA"/>
</dbReference>
<dbReference type="Proteomes" id="UP000231057">
    <property type="component" value="Chromosome"/>
</dbReference>
<evidence type="ECO:0000313" key="1">
    <source>
        <dbReference type="EMBL" id="ATS19304.1"/>
    </source>
</evidence>
<evidence type="ECO:0000313" key="2">
    <source>
        <dbReference type="Proteomes" id="UP000231057"/>
    </source>
</evidence>
<dbReference type="OrthoDB" id="516113at2"/>
<keyword evidence="2" id="KW-1185">Reference proteome</keyword>
<name>A0A2D2Q445_PARLV</name>
<proteinExistence type="predicted"/>
<protein>
    <submittedName>
        <fullName evidence="1">Uncharacterized protein</fullName>
    </submittedName>
</protein>
<accession>A0A2D2Q445</accession>
<dbReference type="AlphaFoldDB" id="A0A2D2Q445"/>